<dbReference type="SUPFAM" id="SSF56672">
    <property type="entry name" value="DNA/RNA polymerases"/>
    <property type="match status" value="1"/>
</dbReference>
<evidence type="ECO:0000313" key="3">
    <source>
        <dbReference type="Proteomes" id="UP000198211"/>
    </source>
</evidence>
<keyword evidence="3" id="KW-1185">Reference proteome</keyword>
<organism evidence="2 3">
    <name type="scientific">Phytophthora megakarya</name>
    <dbReference type="NCBI Taxonomy" id="4795"/>
    <lineage>
        <taxon>Eukaryota</taxon>
        <taxon>Sar</taxon>
        <taxon>Stramenopiles</taxon>
        <taxon>Oomycota</taxon>
        <taxon>Peronosporomycetes</taxon>
        <taxon>Peronosporales</taxon>
        <taxon>Peronosporaceae</taxon>
        <taxon>Phytophthora</taxon>
    </lineage>
</organism>
<dbReference type="Proteomes" id="UP000198211">
    <property type="component" value="Unassembled WGS sequence"/>
</dbReference>
<feature type="region of interest" description="Disordered" evidence="1">
    <location>
        <begin position="534"/>
        <end position="588"/>
    </location>
</feature>
<feature type="compositionally biased region" description="Low complexity" evidence="1">
    <location>
        <begin position="443"/>
        <end position="453"/>
    </location>
</feature>
<sequence length="749" mass="84122">MLDGGVLQPDPPMVRSDQAHGYAARSCRKDVKLGCSSGWNPIRAERSRYCIYAIVRKTSVDRVSKQRDVPDNTRDLHRNHTFAISSLRQADEYARSDVANTVDLHPGESRDYWKQKDPDLWYKPADQETTAEITKPSRIAEYRGSGCTSTSTLDLLPGESRGYWKHLAPGKWFRQAKIIRKIHNEKVILLLYTGADVSIVDTSFARKVGCYIDSSQIQDCVGLAIMYIKRKEERSLVYFFDIWVGDRSGQEAILGMDFMVPAMIGLDLSHGSNSLLEEVRIQLTGRRQLYSDKARIVNLGQYLRVQPRGSAELLLPLRTWDHEKFWITRGDRWVPTIAHGPGRIRYMRITNVGDKVLILHQDLQIGLWLAGDHVPRLPGFISVGSRRYMRPWIPDLQTWILMRKISQGLRWSAPNMKLGVEYWNDQGRRRSSGDQEVSDHPTLDNPPADNPPLDCRPLDVASVASDVSDLLSIADDDSMSHVVTAVKALDDQDPDYQVEDPAVETVLTDEAPSGVTGADPPGQEVQNPKVATLKGDGLHTSSLMGVESGTSHKLGDPLDHNDSTSMSQKRDEDPAAVLGDQPNTSDLDLTWASDQDYDECVYYHEDSDLYAEDVDGQLAVLPQVPATTEDVEIDDIQLCGSDNQTPEEIDRLRQRIWKFRHLLIGKGNALPLAARWVVSLADRTQMPKATDPVPREIGRVDQGSPVAKMINHSRSPWTSPIVVIIKKNGVDIRLRIDYRLVSSLTQLMV</sequence>
<protein>
    <recommendedName>
        <fullName evidence="4">Eukaryotic/viral aspartic protease</fullName>
    </recommendedName>
</protein>
<reference evidence="3" key="1">
    <citation type="submission" date="2017-03" db="EMBL/GenBank/DDBJ databases">
        <title>Phytopthora megakarya and P. palmivora, two closely related causual agents of cacao black pod achieved similar genome size and gene model numbers by different mechanisms.</title>
        <authorList>
            <person name="Ali S."/>
            <person name="Shao J."/>
            <person name="Larry D.J."/>
            <person name="Kronmiller B."/>
            <person name="Shen D."/>
            <person name="Strem M.D."/>
            <person name="Melnick R.L."/>
            <person name="Guiltinan M.J."/>
            <person name="Tyler B.M."/>
            <person name="Meinhardt L.W."/>
            <person name="Bailey B.A."/>
        </authorList>
    </citation>
    <scope>NUCLEOTIDE SEQUENCE [LARGE SCALE GENOMIC DNA]</scope>
    <source>
        <strain evidence="3">zdho120</strain>
    </source>
</reference>
<feature type="compositionally biased region" description="Polar residues" evidence="1">
    <location>
        <begin position="539"/>
        <end position="551"/>
    </location>
</feature>
<gene>
    <name evidence="2" type="ORF">PHMEG_00015202</name>
</gene>
<proteinExistence type="predicted"/>
<comment type="caution">
    <text evidence="2">The sequence shown here is derived from an EMBL/GenBank/DDBJ whole genome shotgun (WGS) entry which is preliminary data.</text>
</comment>
<evidence type="ECO:0000313" key="2">
    <source>
        <dbReference type="EMBL" id="OWZ11734.1"/>
    </source>
</evidence>
<evidence type="ECO:0008006" key="4">
    <source>
        <dbReference type="Google" id="ProtNLM"/>
    </source>
</evidence>
<dbReference type="OrthoDB" id="127332at2759"/>
<name>A0A225W2X5_9STRA</name>
<dbReference type="EMBL" id="NBNE01002040">
    <property type="protein sequence ID" value="OWZ11734.1"/>
    <property type="molecule type" value="Genomic_DNA"/>
</dbReference>
<dbReference type="Gene3D" id="3.10.10.10">
    <property type="entry name" value="HIV Type 1 Reverse Transcriptase, subunit A, domain 1"/>
    <property type="match status" value="1"/>
</dbReference>
<dbReference type="InterPro" id="IPR043502">
    <property type="entry name" value="DNA/RNA_pol_sf"/>
</dbReference>
<dbReference type="AlphaFoldDB" id="A0A225W2X5"/>
<feature type="compositionally biased region" description="Basic and acidic residues" evidence="1">
    <location>
        <begin position="427"/>
        <end position="442"/>
    </location>
</feature>
<feature type="region of interest" description="Disordered" evidence="1">
    <location>
        <begin position="427"/>
        <end position="454"/>
    </location>
</feature>
<accession>A0A225W2X5</accession>
<evidence type="ECO:0000256" key="1">
    <source>
        <dbReference type="SAM" id="MobiDB-lite"/>
    </source>
</evidence>
<feature type="compositionally biased region" description="Basic and acidic residues" evidence="1">
    <location>
        <begin position="553"/>
        <end position="573"/>
    </location>
</feature>